<dbReference type="PANTHER" id="PTHR36978">
    <property type="entry name" value="P-LOOP CONTAINING NUCLEOTIDE TRIPHOSPHATE HYDROLASE"/>
    <property type="match status" value="1"/>
</dbReference>
<gene>
    <name evidence="1" type="ORF">ENO10_08705</name>
</gene>
<protein>
    <recommendedName>
        <fullName evidence="2">Sulfotransferase family protein</fullName>
    </recommendedName>
</protein>
<comment type="caution">
    <text evidence="1">The sequence shown here is derived from an EMBL/GenBank/DDBJ whole genome shotgun (WGS) entry which is preliminary data.</text>
</comment>
<dbReference type="Gene3D" id="3.40.50.300">
    <property type="entry name" value="P-loop containing nucleotide triphosphate hydrolases"/>
    <property type="match status" value="1"/>
</dbReference>
<accession>A0A7C2M5V1</accession>
<dbReference type="Proteomes" id="UP000885753">
    <property type="component" value="Unassembled WGS sequence"/>
</dbReference>
<dbReference type="SUPFAM" id="SSF52540">
    <property type="entry name" value="P-loop containing nucleoside triphosphate hydrolases"/>
    <property type="match status" value="1"/>
</dbReference>
<dbReference type="Pfam" id="PF17784">
    <property type="entry name" value="Sulfotransfer_4"/>
    <property type="match status" value="1"/>
</dbReference>
<evidence type="ECO:0008006" key="2">
    <source>
        <dbReference type="Google" id="ProtNLM"/>
    </source>
</evidence>
<dbReference type="AlphaFoldDB" id="A0A7C2M5V1"/>
<organism evidence="1">
    <name type="scientific">Salinimicrobium catena</name>
    <dbReference type="NCBI Taxonomy" id="390640"/>
    <lineage>
        <taxon>Bacteria</taxon>
        <taxon>Pseudomonadati</taxon>
        <taxon>Bacteroidota</taxon>
        <taxon>Flavobacteriia</taxon>
        <taxon>Flavobacteriales</taxon>
        <taxon>Flavobacteriaceae</taxon>
        <taxon>Salinimicrobium</taxon>
    </lineage>
</organism>
<reference evidence="1" key="1">
    <citation type="journal article" date="2020" name="mSystems">
        <title>Genome- and Community-Level Interaction Insights into Carbon Utilization and Element Cycling Functions of Hydrothermarchaeota in Hydrothermal Sediment.</title>
        <authorList>
            <person name="Zhou Z."/>
            <person name="Liu Y."/>
            <person name="Xu W."/>
            <person name="Pan J."/>
            <person name="Luo Z.H."/>
            <person name="Li M."/>
        </authorList>
    </citation>
    <scope>NUCLEOTIDE SEQUENCE [LARGE SCALE GENOMIC DNA]</scope>
    <source>
        <strain evidence="1">SpSt-1235</strain>
    </source>
</reference>
<name>A0A7C2M5V1_9FLAO</name>
<sequence length="240" mass="28429">MIRMDLIRTAKKALKFSYLHARRLKIQYQVKGNTKIFCIGANKTGTTSLKKAMDELGFVVGAQITAENLVDDWAQRDFRRIIKYCKSAEFFQDAPFSFEFTYIVMDHAFPGSKFILTERDSPEQWYNSVVRFHSKMWGKDGNLPTKKNLQEAKYIYKGRPWHMNRMLNTTPEDDIYNKEILMQRYIDHNKSIKYYFRHRPGDLLVINVADDDSYTKLCEFLGVERKRDTFPWLNQTDKTT</sequence>
<evidence type="ECO:0000313" key="1">
    <source>
        <dbReference type="EMBL" id="HER41284.1"/>
    </source>
</evidence>
<dbReference type="EMBL" id="DSEE01000628">
    <property type="protein sequence ID" value="HER41284.1"/>
    <property type="molecule type" value="Genomic_DNA"/>
</dbReference>
<dbReference type="InterPro" id="IPR027417">
    <property type="entry name" value="P-loop_NTPase"/>
</dbReference>
<proteinExistence type="predicted"/>
<dbReference type="InterPro" id="IPR040632">
    <property type="entry name" value="Sulfotransfer_4"/>
</dbReference>
<dbReference type="PANTHER" id="PTHR36978:SF4">
    <property type="entry name" value="P-LOOP CONTAINING NUCLEOSIDE TRIPHOSPHATE HYDROLASE PROTEIN"/>
    <property type="match status" value="1"/>
</dbReference>